<organism evidence="1 2">
    <name type="scientific">Chelatococcus caeni</name>
    <dbReference type="NCBI Taxonomy" id="1348468"/>
    <lineage>
        <taxon>Bacteria</taxon>
        <taxon>Pseudomonadati</taxon>
        <taxon>Pseudomonadota</taxon>
        <taxon>Alphaproteobacteria</taxon>
        <taxon>Hyphomicrobiales</taxon>
        <taxon>Chelatococcaceae</taxon>
        <taxon>Chelatococcus</taxon>
    </lineage>
</organism>
<reference evidence="1 2" key="1">
    <citation type="submission" date="2020-08" db="EMBL/GenBank/DDBJ databases">
        <title>Genomic Encyclopedia of Type Strains, Phase IV (KMG-IV): sequencing the most valuable type-strain genomes for metagenomic binning, comparative biology and taxonomic classification.</title>
        <authorList>
            <person name="Goeker M."/>
        </authorList>
    </citation>
    <scope>NUCLEOTIDE SEQUENCE [LARGE SCALE GENOMIC DNA]</scope>
    <source>
        <strain evidence="1 2">DSM 103737</strain>
    </source>
</reference>
<evidence type="ECO:0000313" key="1">
    <source>
        <dbReference type="EMBL" id="MBB4019535.1"/>
    </source>
</evidence>
<sequence length="102" mass="10689">MDLEAVIVDAGAEVVGLCRSVGEALSTLDTTRVDVAILDFGVSDGTVAELAHRLTANGTPFCFYTGQVATDPRLAAWHAPKIIQKPAQPRAIVDTLATLAGR</sequence>
<dbReference type="InterPro" id="IPR011006">
    <property type="entry name" value="CheY-like_superfamily"/>
</dbReference>
<dbReference type="SUPFAM" id="SSF52172">
    <property type="entry name" value="CheY-like"/>
    <property type="match status" value="1"/>
</dbReference>
<protein>
    <submittedName>
        <fullName evidence="1">DNA-binding response OmpR family regulator</fullName>
    </submittedName>
</protein>
<gene>
    <name evidence="1" type="ORF">GGR16_004586</name>
</gene>
<evidence type="ECO:0000313" key="2">
    <source>
        <dbReference type="Proteomes" id="UP000577362"/>
    </source>
</evidence>
<dbReference type="AlphaFoldDB" id="A0A840C1V6"/>
<dbReference type="Gene3D" id="3.40.50.2300">
    <property type="match status" value="1"/>
</dbReference>
<keyword evidence="1" id="KW-0238">DNA-binding</keyword>
<dbReference type="Proteomes" id="UP000577362">
    <property type="component" value="Unassembled WGS sequence"/>
</dbReference>
<name>A0A840C1V6_9HYPH</name>
<accession>A0A840C1V6</accession>
<dbReference type="EMBL" id="JACIEN010000007">
    <property type="protein sequence ID" value="MBB4019535.1"/>
    <property type="molecule type" value="Genomic_DNA"/>
</dbReference>
<comment type="caution">
    <text evidence="1">The sequence shown here is derived from an EMBL/GenBank/DDBJ whole genome shotgun (WGS) entry which is preliminary data.</text>
</comment>
<proteinExistence type="predicted"/>
<keyword evidence="2" id="KW-1185">Reference proteome</keyword>
<dbReference type="GO" id="GO:0003677">
    <property type="term" value="F:DNA binding"/>
    <property type="evidence" value="ECO:0007669"/>
    <property type="project" value="UniProtKB-KW"/>
</dbReference>